<protein>
    <submittedName>
        <fullName evidence="2 4">Uncharacterized protein</fullName>
    </submittedName>
</protein>
<reference evidence="2 4" key="1">
    <citation type="journal article" date="2020" name="Stud. Mycol.">
        <title>101 Dothideomycetes genomes: a test case for predicting lifestyles and emergence of pathogens.</title>
        <authorList>
            <person name="Haridas S."/>
            <person name="Albert R."/>
            <person name="Binder M."/>
            <person name="Bloem J."/>
            <person name="Labutti K."/>
            <person name="Salamov A."/>
            <person name="Andreopoulos B."/>
            <person name="Baker S."/>
            <person name="Barry K."/>
            <person name="Bills G."/>
            <person name="Bluhm B."/>
            <person name="Cannon C."/>
            <person name="Castanera R."/>
            <person name="Culley D."/>
            <person name="Daum C."/>
            <person name="Ezra D."/>
            <person name="Gonzalez J."/>
            <person name="Henrissat B."/>
            <person name="Kuo A."/>
            <person name="Liang C."/>
            <person name="Lipzen A."/>
            <person name="Lutzoni F."/>
            <person name="Magnuson J."/>
            <person name="Mondo S."/>
            <person name="Nolan M."/>
            <person name="Ohm R."/>
            <person name="Pangilinan J."/>
            <person name="Park H.-J."/>
            <person name="Ramirez L."/>
            <person name="Alfaro M."/>
            <person name="Sun H."/>
            <person name="Tritt A."/>
            <person name="Yoshinaga Y."/>
            <person name="Zwiers L.-H."/>
            <person name="Turgeon B."/>
            <person name="Goodwin S."/>
            <person name="Spatafora J."/>
            <person name="Crous P."/>
            <person name="Grigoriev I."/>
        </authorList>
    </citation>
    <scope>NUCLEOTIDE SEQUENCE</scope>
    <source>
        <strain evidence="2 4">CBS 304.34</strain>
    </source>
</reference>
<sequence length="125" mass="13474">MATPSPSEFLTFYRRIALSSTLRRPLTTTRPLASRPFTLSTRLRIDSSAKTDKYPDDEHATSKKDKLDVQSHSAHSGKNSKATGQGGTATEQSDSQGATTKAKKDHPEAPDTVIGMQDERGGKGA</sequence>
<dbReference type="RefSeq" id="XP_033584323.1">
    <property type="nucleotide sequence ID" value="XM_033718611.1"/>
</dbReference>
<evidence type="ECO:0000313" key="4">
    <source>
        <dbReference type="RefSeq" id="XP_033584323.1"/>
    </source>
</evidence>
<feature type="compositionally biased region" description="Low complexity" evidence="1">
    <location>
        <begin position="22"/>
        <end position="36"/>
    </location>
</feature>
<feature type="compositionally biased region" description="Basic and acidic residues" evidence="1">
    <location>
        <begin position="43"/>
        <end position="69"/>
    </location>
</feature>
<reference evidence="4" key="2">
    <citation type="submission" date="2020-04" db="EMBL/GenBank/DDBJ databases">
        <authorList>
            <consortium name="NCBI Genome Project"/>
        </authorList>
    </citation>
    <scope>NUCLEOTIDE SEQUENCE</scope>
    <source>
        <strain evidence="4">CBS 304.34</strain>
    </source>
</reference>
<gene>
    <name evidence="2 4" type="ORF">BDZ99DRAFT_457099</name>
</gene>
<dbReference type="Proteomes" id="UP000504636">
    <property type="component" value="Unplaced"/>
</dbReference>
<reference evidence="4" key="3">
    <citation type="submission" date="2025-04" db="UniProtKB">
        <authorList>
            <consortium name="RefSeq"/>
        </authorList>
    </citation>
    <scope>IDENTIFICATION</scope>
    <source>
        <strain evidence="4">CBS 304.34</strain>
    </source>
</reference>
<evidence type="ECO:0000313" key="3">
    <source>
        <dbReference type="Proteomes" id="UP000504636"/>
    </source>
</evidence>
<evidence type="ECO:0000256" key="1">
    <source>
        <dbReference type="SAM" id="MobiDB-lite"/>
    </source>
</evidence>
<dbReference type="AlphaFoldDB" id="A0A6A6Z9I2"/>
<dbReference type="GeneID" id="54459504"/>
<accession>A0A6A6Z9I2</accession>
<feature type="compositionally biased region" description="Polar residues" evidence="1">
    <location>
        <begin position="70"/>
        <end position="99"/>
    </location>
</feature>
<dbReference type="OrthoDB" id="3945172at2759"/>
<feature type="region of interest" description="Disordered" evidence="1">
    <location>
        <begin position="22"/>
        <end position="125"/>
    </location>
</feature>
<name>A0A6A6Z9I2_9PEZI</name>
<organism evidence="2">
    <name type="scientific">Mytilinidion resinicola</name>
    <dbReference type="NCBI Taxonomy" id="574789"/>
    <lineage>
        <taxon>Eukaryota</taxon>
        <taxon>Fungi</taxon>
        <taxon>Dikarya</taxon>
        <taxon>Ascomycota</taxon>
        <taxon>Pezizomycotina</taxon>
        <taxon>Dothideomycetes</taxon>
        <taxon>Pleosporomycetidae</taxon>
        <taxon>Mytilinidiales</taxon>
        <taxon>Mytilinidiaceae</taxon>
        <taxon>Mytilinidion</taxon>
    </lineage>
</organism>
<keyword evidence="3" id="KW-1185">Reference proteome</keyword>
<proteinExistence type="predicted"/>
<evidence type="ECO:0000313" key="2">
    <source>
        <dbReference type="EMBL" id="KAF2817359.1"/>
    </source>
</evidence>
<dbReference type="EMBL" id="MU003692">
    <property type="protein sequence ID" value="KAF2817359.1"/>
    <property type="molecule type" value="Genomic_DNA"/>
</dbReference>